<accession>A0A4C1WMC4</accession>
<feature type="domain" description="Thioester reductase (TE)" evidence="2">
    <location>
        <begin position="15"/>
        <end position="64"/>
    </location>
</feature>
<keyword evidence="1" id="KW-0521">NADP</keyword>
<dbReference type="PANTHER" id="PTHR11011:SF12">
    <property type="entry name" value="FATTY ACYL-COA REDUCTASE"/>
    <property type="match status" value="1"/>
</dbReference>
<comment type="function">
    <text evidence="1">Catalyzes the reduction of fatty acyl-CoA to fatty alcohols.</text>
</comment>
<dbReference type="SUPFAM" id="SSF51735">
    <property type="entry name" value="NAD(P)-binding Rossmann-fold domains"/>
    <property type="match status" value="1"/>
</dbReference>
<dbReference type="EC" id="1.2.1.84" evidence="1"/>
<dbReference type="InterPro" id="IPR026055">
    <property type="entry name" value="FAR"/>
</dbReference>
<dbReference type="Gene3D" id="3.40.50.720">
    <property type="entry name" value="NAD(P)-binding Rossmann-like Domain"/>
    <property type="match status" value="1"/>
</dbReference>
<dbReference type="InterPro" id="IPR013120">
    <property type="entry name" value="FAR_NAD-bd"/>
</dbReference>
<dbReference type="PANTHER" id="PTHR11011">
    <property type="entry name" value="MALE STERILITY PROTEIN 2-RELATED"/>
    <property type="match status" value="1"/>
</dbReference>
<comment type="caution">
    <text evidence="3">The sequence shown here is derived from an EMBL/GenBank/DDBJ whole genome shotgun (WGS) entry which is preliminary data.</text>
</comment>
<evidence type="ECO:0000256" key="1">
    <source>
        <dbReference type="RuleBase" id="RU363097"/>
    </source>
</evidence>
<name>A0A4C1WMC4_EUMVA</name>
<evidence type="ECO:0000313" key="3">
    <source>
        <dbReference type="EMBL" id="GBP52558.1"/>
    </source>
</evidence>
<dbReference type="Proteomes" id="UP000299102">
    <property type="component" value="Unassembled WGS sequence"/>
</dbReference>
<dbReference type="InterPro" id="IPR036291">
    <property type="entry name" value="NAD(P)-bd_dom_sf"/>
</dbReference>
<dbReference type="OrthoDB" id="429813at2759"/>
<comment type="similarity">
    <text evidence="1">Belongs to the fatty acyl-CoA reductase family.</text>
</comment>
<sequence>MSSVNEWYRGRKILVTGATGFMGKVLIEKILYSIPDVECVYALVRSKRGKTPEARIEEMWKLPVLTSTSGYLDAGTFILHGADACVSGAVDRYRTSAGCIQVTCGG</sequence>
<dbReference type="GO" id="GO:0102965">
    <property type="term" value="F:alcohol-forming long-chain fatty acyl-CoA reductase activity"/>
    <property type="evidence" value="ECO:0007669"/>
    <property type="project" value="UniProtKB-EC"/>
</dbReference>
<dbReference type="AlphaFoldDB" id="A0A4C1WMC4"/>
<protein>
    <recommendedName>
        <fullName evidence="1">Fatty acyl-CoA reductase</fullName>
        <ecNumber evidence="1">1.2.1.84</ecNumber>
    </recommendedName>
</protein>
<dbReference type="GO" id="GO:0035336">
    <property type="term" value="P:long-chain fatty-acyl-CoA metabolic process"/>
    <property type="evidence" value="ECO:0007669"/>
    <property type="project" value="TreeGrafter"/>
</dbReference>
<dbReference type="Pfam" id="PF07993">
    <property type="entry name" value="NAD_binding_4"/>
    <property type="match status" value="1"/>
</dbReference>
<dbReference type="STRING" id="151549.A0A4C1WMC4"/>
<dbReference type="GO" id="GO:0080019">
    <property type="term" value="F:alcohol-forming very long-chain fatty acyl-CoA reductase activity"/>
    <property type="evidence" value="ECO:0007669"/>
    <property type="project" value="InterPro"/>
</dbReference>
<reference evidence="3 4" key="1">
    <citation type="journal article" date="2019" name="Commun. Biol.">
        <title>The bagworm genome reveals a unique fibroin gene that provides high tensile strength.</title>
        <authorList>
            <person name="Kono N."/>
            <person name="Nakamura H."/>
            <person name="Ohtoshi R."/>
            <person name="Tomita M."/>
            <person name="Numata K."/>
            <person name="Arakawa K."/>
        </authorList>
    </citation>
    <scope>NUCLEOTIDE SEQUENCE [LARGE SCALE GENOMIC DNA]</scope>
</reference>
<evidence type="ECO:0000313" key="4">
    <source>
        <dbReference type="Proteomes" id="UP000299102"/>
    </source>
</evidence>
<dbReference type="EMBL" id="BGZK01000605">
    <property type="protein sequence ID" value="GBP52558.1"/>
    <property type="molecule type" value="Genomic_DNA"/>
</dbReference>
<keyword evidence="1" id="KW-0444">Lipid biosynthesis</keyword>
<keyword evidence="1" id="KW-0443">Lipid metabolism</keyword>
<keyword evidence="1" id="KW-0560">Oxidoreductase</keyword>
<keyword evidence="4" id="KW-1185">Reference proteome</keyword>
<evidence type="ECO:0000259" key="2">
    <source>
        <dbReference type="Pfam" id="PF07993"/>
    </source>
</evidence>
<organism evidence="3 4">
    <name type="scientific">Eumeta variegata</name>
    <name type="common">Bagworm moth</name>
    <name type="synonym">Eumeta japonica</name>
    <dbReference type="NCBI Taxonomy" id="151549"/>
    <lineage>
        <taxon>Eukaryota</taxon>
        <taxon>Metazoa</taxon>
        <taxon>Ecdysozoa</taxon>
        <taxon>Arthropoda</taxon>
        <taxon>Hexapoda</taxon>
        <taxon>Insecta</taxon>
        <taxon>Pterygota</taxon>
        <taxon>Neoptera</taxon>
        <taxon>Endopterygota</taxon>
        <taxon>Lepidoptera</taxon>
        <taxon>Glossata</taxon>
        <taxon>Ditrysia</taxon>
        <taxon>Tineoidea</taxon>
        <taxon>Psychidae</taxon>
        <taxon>Oiketicinae</taxon>
        <taxon>Eumeta</taxon>
    </lineage>
</organism>
<gene>
    <name evidence="3" type="primary">FAR1</name>
    <name evidence="3" type="ORF">EVAR_39081_1</name>
</gene>
<dbReference type="GO" id="GO:0005777">
    <property type="term" value="C:peroxisome"/>
    <property type="evidence" value="ECO:0007669"/>
    <property type="project" value="TreeGrafter"/>
</dbReference>
<proteinExistence type="inferred from homology"/>
<comment type="catalytic activity">
    <reaction evidence="1">
        <text>a long-chain fatty acyl-CoA + 2 NADPH + 2 H(+) = a long-chain primary fatty alcohol + 2 NADP(+) + CoA</text>
        <dbReference type="Rhea" id="RHEA:52716"/>
        <dbReference type="ChEBI" id="CHEBI:15378"/>
        <dbReference type="ChEBI" id="CHEBI:57287"/>
        <dbReference type="ChEBI" id="CHEBI:57783"/>
        <dbReference type="ChEBI" id="CHEBI:58349"/>
        <dbReference type="ChEBI" id="CHEBI:77396"/>
        <dbReference type="ChEBI" id="CHEBI:83139"/>
        <dbReference type="EC" id="1.2.1.84"/>
    </reaction>
</comment>